<proteinExistence type="predicted"/>
<evidence type="ECO:0008006" key="4">
    <source>
        <dbReference type="Google" id="ProtNLM"/>
    </source>
</evidence>
<sequence length="157" mass="17129">MAASEETVSGSLGLLLGLSGALLRAAKREAQESLEGFVPHKITTLLGLISAGAQFYKSLGVKKKSEAEAVWQKYYHHEPVKEQVEELLELQTEWDSFLEDVDRRLQAAAQQPSGGSNAGHLSPETQVSDGRTGKRATLGDYLDQGQKLLLVLIRHFG</sequence>
<evidence type="ECO:0000256" key="1">
    <source>
        <dbReference type="SAM" id="MobiDB-lite"/>
    </source>
</evidence>
<evidence type="ECO:0000313" key="2">
    <source>
        <dbReference type="Ensembl" id="ENSTRUP00000064136.1"/>
    </source>
</evidence>
<dbReference type="Proteomes" id="UP000005226">
    <property type="component" value="Chromosome 16"/>
</dbReference>
<reference evidence="2 3" key="1">
    <citation type="journal article" date="2011" name="Genome Biol. Evol.">
        <title>Integration of the genetic map and genome assembly of fugu facilitates insights into distinct features of genome evolution in teleosts and mammals.</title>
        <authorList>
            <person name="Kai W."/>
            <person name="Kikuchi K."/>
            <person name="Tohari S."/>
            <person name="Chew A.K."/>
            <person name="Tay A."/>
            <person name="Fujiwara A."/>
            <person name="Hosoya S."/>
            <person name="Suetake H."/>
            <person name="Naruse K."/>
            <person name="Brenner S."/>
            <person name="Suzuki Y."/>
            <person name="Venkatesh B."/>
        </authorList>
    </citation>
    <scope>NUCLEOTIDE SEQUENCE [LARGE SCALE GENOMIC DNA]</scope>
</reference>
<protein>
    <recommendedName>
        <fullName evidence="4">Selenoprotein L</fullName>
    </recommendedName>
</protein>
<dbReference type="AlphaFoldDB" id="A0A674MT54"/>
<reference evidence="2" key="3">
    <citation type="submission" date="2025-09" db="UniProtKB">
        <authorList>
            <consortium name="Ensembl"/>
        </authorList>
    </citation>
    <scope>IDENTIFICATION</scope>
</reference>
<dbReference type="OMA" id="KKSYHHA"/>
<keyword evidence="3" id="KW-1185">Reference proteome</keyword>
<dbReference type="Ensembl" id="ENSTRUT00000078983.1">
    <property type="protein sequence ID" value="ENSTRUP00000064136.1"/>
    <property type="gene ID" value="ENSTRUG00000029648.1"/>
</dbReference>
<dbReference type="InParanoid" id="A0A674MT54"/>
<evidence type="ECO:0000313" key="3">
    <source>
        <dbReference type="Proteomes" id="UP000005226"/>
    </source>
</evidence>
<accession>A0A674MT54</accession>
<dbReference type="GeneTree" id="ENSGT00980000202128"/>
<gene>
    <name evidence="2" type="primary">LOC115253054</name>
</gene>
<feature type="region of interest" description="Disordered" evidence="1">
    <location>
        <begin position="108"/>
        <end position="133"/>
    </location>
</feature>
<name>A0A674MT54_TAKRU</name>
<reference evidence="2" key="2">
    <citation type="submission" date="2025-08" db="UniProtKB">
        <authorList>
            <consortium name="Ensembl"/>
        </authorList>
    </citation>
    <scope>IDENTIFICATION</scope>
</reference>
<organism evidence="2 3">
    <name type="scientific">Takifugu rubripes</name>
    <name type="common">Japanese pufferfish</name>
    <name type="synonym">Fugu rubripes</name>
    <dbReference type="NCBI Taxonomy" id="31033"/>
    <lineage>
        <taxon>Eukaryota</taxon>
        <taxon>Metazoa</taxon>
        <taxon>Chordata</taxon>
        <taxon>Craniata</taxon>
        <taxon>Vertebrata</taxon>
        <taxon>Euteleostomi</taxon>
        <taxon>Actinopterygii</taxon>
        <taxon>Neopterygii</taxon>
        <taxon>Teleostei</taxon>
        <taxon>Neoteleostei</taxon>
        <taxon>Acanthomorphata</taxon>
        <taxon>Eupercaria</taxon>
        <taxon>Tetraodontiformes</taxon>
        <taxon>Tetradontoidea</taxon>
        <taxon>Tetraodontidae</taxon>
        <taxon>Takifugu</taxon>
    </lineage>
</organism>